<accession>A0A7S4U7Z0</accession>
<organism evidence="3">
    <name type="scientific">Guillardia theta</name>
    <name type="common">Cryptophyte</name>
    <name type="synonym">Cryptomonas phi</name>
    <dbReference type="NCBI Taxonomy" id="55529"/>
    <lineage>
        <taxon>Eukaryota</taxon>
        <taxon>Cryptophyceae</taxon>
        <taxon>Pyrenomonadales</taxon>
        <taxon>Geminigeraceae</taxon>
        <taxon>Guillardia</taxon>
    </lineage>
</organism>
<feature type="compositionally biased region" description="Basic and acidic residues" evidence="1">
    <location>
        <begin position="237"/>
        <end position="251"/>
    </location>
</feature>
<feature type="compositionally biased region" description="Acidic residues" evidence="1">
    <location>
        <begin position="145"/>
        <end position="160"/>
    </location>
</feature>
<evidence type="ECO:0000256" key="1">
    <source>
        <dbReference type="SAM" id="MobiDB-lite"/>
    </source>
</evidence>
<evidence type="ECO:0000259" key="2">
    <source>
        <dbReference type="Pfam" id="PF06991"/>
    </source>
</evidence>
<feature type="compositionally biased region" description="Acidic residues" evidence="1">
    <location>
        <begin position="114"/>
        <end position="125"/>
    </location>
</feature>
<feature type="compositionally biased region" description="Basic residues" evidence="1">
    <location>
        <begin position="28"/>
        <end position="38"/>
    </location>
</feature>
<reference evidence="3" key="1">
    <citation type="submission" date="2021-01" db="EMBL/GenBank/DDBJ databases">
        <authorList>
            <person name="Corre E."/>
            <person name="Pelletier E."/>
            <person name="Niang G."/>
            <person name="Scheremetjew M."/>
            <person name="Finn R."/>
            <person name="Kale V."/>
            <person name="Holt S."/>
            <person name="Cochrane G."/>
            <person name="Meng A."/>
            <person name="Brown T."/>
            <person name="Cohen L."/>
        </authorList>
    </citation>
    <scope>NUCLEOTIDE SEQUENCE</scope>
    <source>
        <strain evidence="3">CCMP 2712</strain>
    </source>
</reference>
<protein>
    <recommendedName>
        <fullName evidence="2">Micro-fibrillar-associated protein 1 C-terminal domain-containing protein</fullName>
    </recommendedName>
</protein>
<evidence type="ECO:0000313" key="3">
    <source>
        <dbReference type="EMBL" id="CAE2335501.1"/>
    </source>
</evidence>
<gene>
    <name evidence="3" type="ORF">GTHE00462_LOCUS35890</name>
</gene>
<feature type="compositionally biased region" description="Basic and acidic residues" evidence="1">
    <location>
        <begin position="54"/>
        <end position="74"/>
    </location>
</feature>
<feature type="region of interest" description="Disordered" evidence="1">
    <location>
        <begin position="237"/>
        <end position="257"/>
    </location>
</feature>
<dbReference type="InterPro" id="IPR033194">
    <property type="entry name" value="MFAP1"/>
</dbReference>
<dbReference type="Pfam" id="PF06991">
    <property type="entry name" value="MFAP1"/>
    <property type="match status" value="1"/>
</dbReference>
<dbReference type="InterPro" id="IPR009730">
    <property type="entry name" value="MFAP1_C"/>
</dbReference>
<feature type="domain" description="Micro-fibrillar-associated protein 1 C-terminal" evidence="2">
    <location>
        <begin position="174"/>
        <end position="396"/>
    </location>
</feature>
<feature type="compositionally biased region" description="Basic and acidic residues" evidence="1">
    <location>
        <begin position="126"/>
        <end position="144"/>
    </location>
</feature>
<dbReference type="EMBL" id="HBKN01045856">
    <property type="protein sequence ID" value="CAE2335501.1"/>
    <property type="molecule type" value="Transcribed_RNA"/>
</dbReference>
<name>A0A7S4U7Z0_GUITH</name>
<feature type="region of interest" description="Disordered" evidence="1">
    <location>
        <begin position="1"/>
        <end position="74"/>
    </location>
</feature>
<proteinExistence type="predicted"/>
<sequence>MGLPPQPIINPADRAPAKYHASDDKVPKAFRHQNRWRAGKAPEVKDNDDDQLNLDEKPKEEEEAKNVQPDLTDRRLRRLAEGRKEGVIGSRQREVVEAEVIVGDESAEAKDEPMDVSESEDDEDKLEARRERLRQIALERRKKEEEEDAMPVEEEEEVEEKGDSSSSWEYESESESEDDRKLIKPVFISKQKRETIEEKNKIYEEEQAEEEARVKRMEERRQETRQIVAEELLKEKKMQQERMTRQARELTESEGNEDVEYDKWRIRELTRLKRDREEREKWEREKAEVERRRKMTDEQVIAENEAIGKGKKEKAQMVMMQRYHHKGVFFMENDEKNRFKEEIYNRDTNQATDADKATARLAATGPHEGSKIFQVRRGYFGKMGQTKWTHLTNEDTTKFDSPWTQDDSIRQKFQTKMGGMAKKK</sequence>
<dbReference type="PANTHER" id="PTHR15327">
    <property type="entry name" value="MICROFIBRIL-ASSOCIATED PROTEIN"/>
    <property type="match status" value="1"/>
</dbReference>
<feature type="region of interest" description="Disordered" evidence="1">
    <location>
        <begin position="99"/>
        <end position="182"/>
    </location>
</feature>
<dbReference type="AlphaFoldDB" id="A0A7S4U7Z0"/>